<dbReference type="EMBL" id="JPOS01000084">
    <property type="protein sequence ID" value="KGE85694.1"/>
    <property type="molecule type" value="Genomic_DNA"/>
</dbReference>
<dbReference type="Proteomes" id="UP000029736">
    <property type="component" value="Unassembled WGS sequence"/>
</dbReference>
<dbReference type="AlphaFoldDB" id="A0A098RZY1"/>
<evidence type="ECO:0000313" key="1">
    <source>
        <dbReference type="EMBL" id="KGE85694.1"/>
    </source>
</evidence>
<name>A0A098RZY1_9BACT</name>
<reference evidence="1 2" key="1">
    <citation type="journal article" date="2014" name="Int. J. Syst. Evol. Microbiol.">
        <title>Phaeodactylibacter xiamenensis gen. nov., sp. nov., a member of the family Saprospiraceae isolated from the marine alga Phaeodactylum tricornutum.</title>
        <authorList>
            <person name="Chen Z.Jr."/>
            <person name="Lei X."/>
            <person name="Lai Q."/>
            <person name="Li Y."/>
            <person name="Zhang B."/>
            <person name="Zhang J."/>
            <person name="Zhang H."/>
            <person name="Yang L."/>
            <person name="Zheng W."/>
            <person name="Tian Y."/>
            <person name="Yu Z."/>
            <person name="Xu H.Jr."/>
            <person name="Zheng T."/>
        </authorList>
    </citation>
    <scope>NUCLEOTIDE SEQUENCE [LARGE SCALE GENOMIC DNA]</scope>
    <source>
        <strain evidence="1 2">KD52</strain>
    </source>
</reference>
<accession>A0A098RZY1</accession>
<gene>
    <name evidence="1" type="ORF">IX84_26840</name>
</gene>
<evidence type="ECO:0000313" key="2">
    <source>
        <dbReference type="Proteomes" id="UP000029736"/>
    </source>
</evidence>
<comment type="caution">
    <text evidence="1">The sequence shown here is derived from an EMBL/GenBank/DDBJ whole genome shotgun (WGS) entry which is preliminary data.</text>
</comment>
<sequence length="219" mass="24613">MTMCKRPVPPEPSVLLQVWLFDQSESYNYADTDLEAIKAIVRQRAARQPVVFTAIAVQSDSSYRQDPFVTEPMRLDTIDLHSLSIYQRKKAAAHNNRVKARFEAELSELSDALTDQYMNIRSAPWTDLNGALSLAESISRQAEFADADIEIVVLSDLHHDLEEGPDSLGVFRFPNGTAVYLVGAQRQIDSEKVFPGIVPEPKVKLHTNFFTSDKLTTDD</sequence>
<keyword evidence="2" id="KW-1185">Reference proteome</keyword>
<protein>
    <submittedName>
        <fullName evidence="1">Uncharacterized protein</fullName>
    </submittedName>
</protein>
<proteinExistence type="predicted"/>
<dbReference type="STRING" id="1524460.IX84_26840"/>
<organism evidence="1 2">
    <name type="scientific">Phaeodactylibacter xiamenensis</name>
    <dbReference type="NCBI Taxonomy" id="1524460"/>
    <lineage>
        <taxon>Bacteria</taxon>
        <taxon>Pseudomonadati</taxon>
        <taxon>Bacteroidota</taxon>
        <taxon>Saprospiria</taxon>
        <taxon>Saprospirales</taxon>
        <taxon>Haliscomenobacteraceae</taxon>
        <taxon>Phaeodactylibacter</taxon>
    </lineage>
</organism>